<keyword evidence="9" id="KW-0934">Plastid</keyword>
<dbReference type="InterPro" id="IPR006196">
    <property type="entry name" value="RNA-binding_domain_S1_IF1"/>
</dbReference>
<dbReference type="GO" id="GO:0005829">
    <property type="term" value="C:cytosol"/>
    <property type="evidence" value="ECO:0007669"/>
    <property type="project" value="TreeGrafter"/>
</dbReference>
<dbReference type="SUPFAM" id="SSF50249">
    <property type="entry name" value="Nucleic acid-binding proteins"/>
    <property type="match status" value="1"/>
</dbReference>
<keyword evidence="7" id="KW-0694">RNA-binding</keyword>
<dbReference type="PANTHER" id="PTHR33370:SF1">
    <property type="entry name" value="TRANSLATION INITIATION FACTOR IF-1, CHLOROPLASTIC"/>
    <property type="match status" value="1"/>
</dbReference>
<dbReference type="PROSITE" id="PS50832">
    <property type="entry name" value="S1_IF1_TYPE"/>
    <property type="match status" value="1"/>
</dbReference>
<dbReference type="InterPro" id="IPR004368">
    <property type="entry name" value="TIF_IF1"/>
</dbReference>
<dbReference type="AlphaFoldDB" id="A0A097KKD1"/>
<feature type="domain" description="S1-like" evidence="8">
    <location>
        <begin position="1"/>
        <end position="72"/>
    </location>
</feature>
<evidence type="ECO:0000256" key="7">
    <source>
        <dbReference type="HAMAP-Rule" id="MF_00075"/>
    </source>
</evidence>
<dbReference type="Gene3D" id="2.40.50.140">
    <property type="entry name" value="Nucleic acid-binding proteins"/>
    <property type="match status" value="1"/>
</dbReference>
<reference evidence="9" key="1">
    <citation type="journal article" date="2014" name="BMC Evol. Biol.">
        <title>Chloroplast phylogenomic analysis resolves deep-level relationships within the green algal class Trebouxiophyceae.</title>
        <authorList>
            <person name="Lemieux C."/>
            <person name="Otis C."/>
            <person name="Turmel M."/>
        </authorList>
    </citation>
    <scope>NUCLEOTIDE SEQUENCE</scope>
</reference>
<dbReference type="GO" id="GO:0009507">
    <property type="term" value="C:chloroplast"/>
    <property type="evidence" value="ECO:0007669"/>
    <property type="project" value="UniProtKB-SubCell"/>
</dbReference>
<evidence type="ECO:0000259" key="8">
    <source>
        <dbReference type="PROSITE" id="PS50832"/>
    </source>
</evidence>
<keyword evidence="5 7" id="KW-0648">Protein biosynthesis</keyword>
<evidence type="ECO:0000256" key="2">
    <source>
        <dbReference type="ARBA" id="ARBA00010939"/>
    </source>
</evidence>
<evidence type="ECO:0000256" key="4">
    <source>
        <dbReference type="ARBA" id="ARBA00022540"/>
    </source>
</evidence>
<dbReference type="RefSeq" id="YP_009105045.1">
    <property type="nucleotide sequence ID" value="NC_025527.1"/>
</dbReference>
<evidence type="ECO:0000256" key="3">
    <source>
        <dbReference type="ARBA" id="ARBA00011599"/>
    </source>
</evidence>
<evidence type="ECO:0000256" key="1">
    <source>
        <dbReference type="ARBA" id="ARBA00003935"/>
    </source>
</evidence>
<comment type="subunit">
    <text evidence="3 7">Component of the 30S ribosomal translation pre-initiation complex which assembles on the 30S ribosome in the order IF-2 and IF-3, IF-1 and N-formylmethionyl-tRNA(fMet); mRNA recruitment can occur at any time during PIC assembly.</text>
</comment>
<geneLocation type="chloroplast" evidence="9"/>
<evidence type="ECO:0000313" key="9">
    <source>
        <dbReference type="EMBL" id="AIT93650.1"/>
    </source>
</evidence>
<comment type="similarity">
    <text evidence="2 7">Belongs to the IF-1 family.</text>
</comment>
<protein>
    <recommendedName>
        <fullName evidence="6 7">Translation initiation factor IF-1, chloroplastic</fullName>
    </recommendedName>
</protein>
<accession>A0A097KKD1</accession>
<evidence type="ECO:0000256" key="5">
    <source>
        <dbReference type="ARBA" id="ARBA00022917"/>
    </source>
</evidence>
<dbReference type="EMBL" id="KM462864">
    <property type="protein sequence ID" value="AIT93650.1"/>
    <property type="molecule type" value="Genomic_DNA"/>
</dbReference>
<evidence type="ECO:0000256" key="6">
    <source>
        <dbReference type="ARBA" id="ARBA00068272"/>
    </source>
</evidence>
<proteinExistence type="inferred from homology"/>
<comment type="subcellular location">
    <subcellularLocation>
        <location evidence="7">Plastid</location>
        <location evidence="7">Chloroplast</location>
    </subcellularLocation>
</comment>
<gene>
    <name evidence="7 9" type="primary">infA</name>
</gene>
<name>A0A097KKD1_9CHLO</name>
<keyword evidence="4 7" id="KW-0396">Initiation factor</keyword>
<comment type="function">
    <text evidence="1 7">One of the essential components for the initiation of protein synthesis. Stabilizes the binding of IF-2 and IF-3 on the 30S subunit to which N-formylmethionyl-tRNA(fMet) subsequently binds. Helps modulate mRNA selection, yielding the 30S pre-initiation complex (PIC). Upon addition of the 50S ribosomal subunit IF-1, IF-2 and IF-3 are released leaving the mature 70S translation initiation complex.</text>
</comment>
<dbReference type="GO" id="GO:0043022">
    <property type="term" value="F:ribosome binding"/>
    <property type="evidence" value="ECO:0007669"/>
    <property type="project" value="UniProtKB-UniRule"/>
</dbReference>
<keyword evidence="9" id="KW-0150">Chloroplast</keyword>
<dbReference type="GO" id="GO:0019843">
    <property type="term" value="F:rRNA binding"/>
    <property type="evidence" value="ECO:0007669"/>
    <property type="project" value="UniProtKB-UniRule"/>
</dbReference>
<dbReference type="InterPro" id="IPR012340">
    <property type="entry name" value="NA-bd_OB-fold"/>
</dbReference>
<dbReference type="GO" id="GO:0003743">
    <property type="term" value="F:translation initiation factor activity"/>
    <property type="evidence" value="ECO:0007669"/>
    <property type="project" value="UniProtKB-UniRule"/>
</dbReference>
<dbReference type="GeneID" id="22158743"/>
<keyword evidence="7" id="KW-0699">rRNA-binding</keyword>
<dbReference type="NCBIfam" id="TIGR00008">
    <property type="entry name" value="infA"/>
    <property type="match status" value="1"/>
</dbReference>
<sequence>MTIHKRIEFKGEVVECLSNAKFKVLLVNKVHVVATISGKIRRNNIRILVGDQVLVELSPYDLKKGRIVYRSRKNKKNN</sequence>
<dbReference type="Pfam" id="PF01176">
    <property type="entry name" value="eIF-1a"/>
    <property type="match status" value="1"/>
</dbReference>
<dbReference type="PANTHER" id="PTHR33370">
    <property type="entry name" value="TRANSLATION INITIATION FACTOR IF-1, CHLOROPLASTIC"/>
    <property type="match status" value="1"/>
</dbReference>
<organism evidence="9">
    <name type="scientific">Stichococcus bacillaris</name>
    <dbReference type="NCBI Taxonomy" id="37433"/>
    <lineage>
        <taxon>Eukaryota</taxon>
        <taxon>Viridiplantae</taxon>
        <taxon>Chlorophyta</taxon>
        <taxon>core chlorophytes</taxon>
        <taxon>Trebouxiophyceae</taxon>
        <taxon>Prasiolales</taxon>
        <taxon>Stichococcaceae</taxon>
        <taxon>Stichococcus</taxon>
    </lineage>
</organism>
<dbReference type="HAMAP" id="MF_00075">
    <property type="entry name" value="IF_1"/>
    <property type="match status" value="1"/>
</dbReference>
<dbReference type="CDD" id="cd04451">
    <property type="entry name" value="S1_IF1"/>
    <property type="match status" value="1"/>
</dbReference>
<dbReference type="FunFam" id="2.40.50.140:FF:000002">
    <property type="entry name" value="Translation initiation factor IF-1"/>
    <property type="match status" value="1"/>
</dbReference>